<organism evidence="6 7">
    <name type="scientific">Setaria digitata</name>
    <dbReference type="NCBI Taxonomy" id="48799"/>
    <lineage>
        <taxon>Eukaryota</taxon>
        <taxon>Metazoa</taxon>
        <taxon>Ecdysozoa</taxon>
        <taxon>Nematoda</taxon>
        <taxon>Chromadorea</taxon>
        <taxon>Rhabditida</taxon>
        <taxon>Spirurina</taxon>
        <taxon>Spiruromorpha</taxon>
        <taxon>Filarioidea</taxon>
        <taxon>Setariidae</taxon>
        <taxon>Setaria</taxon>
    </lineage>
</organism>
<dbReference type="GO" id="GO:0031298">
    <property type="term" value="C:replication fork protection complex"/>
    <property type="evidence" value="ECO:0007669"/>
    <property type="project" value="TreeGrafter"/>
</dbReference>
<evidence type="ECO:0000256" key="2">
    <source>
        <dbReference type="ARBA" id="ARBA00023242"/>
    </source>
</evidence>
<protein>
    <submittedName>
        <fullName evidence="7">Timeless N-terminal domain-containing protein</fullName>
    </submittedName>
</protein>
<name>A0A915Q8C5_9BILA</name>
<evidence type="ECO:0000259" key="5">
    <source>
        <dbReference type="Pfam" id="PF04821"/>
    </source>
</evidence>
<dbReference type="GO" id="GO:0000076">
    <property type="term" value="P:DNA replication checkpoint signaling"/>
    <property type="evidence" value="ECO:0007669"/>
    <property type="project" value="TreeGrafter"/>
</dbReference>
<dbReference type="InterPro" id="IPR044998">
    <property type="entry name" value="Timeless"/>
</dbReference>
<evidence type="ECO:0000313" key="6">
    <source>
        <dbReference type="Proteomes" id="UP000887581"/>
    </source>
</evidence>
<dbReference type="Pfam" id="PF26019">
    <property type="entry name" value="HTH_TIMELESS"/>
    <property type="match status" value="1"/>
</dbReference>
<comment type="subcellular location">
    <subcellularLocation>
        <location evidence="1">Nucleus</location>
    </subcellularLocation>
</comment>
<evidence type="ECO:0000256" key="1">
    <source>
        <dbReference type="ARBA" id="ARBA00004123"/>
    </source>
</evidence>
<feature type="region of interest" description="Disordered" evidence="4">
    <location>
        <begin position="1051"/>
        <end position="1071"/>
    </location>
</feature>
<dbReference type="AlphaFoldDB" id="A0A915Q8C5"/>
<reference evidence="7" key="1">
    <citation type="submission" date="2022-11" db="UniProtKB">
        <authorList>
            <consortium name="WormBaseParasite"/>
        </authorList>
    </citation>
    <scope>IDENTIFICATION</scope>
</reference>
<evidence type="ECO:0000313" key="7">
    <source>
        <dbReference type="WBParaSite" id="sdigi.contig97.g4250.t1"/>
    </source>
</evidence>
<feature type="domain" description="Timeless N-terminal" evidence="5">
    <location>
        <begin position="20"/>
        <end position="279"/>
    </location>
</feature>
<evidence type="ECO:0000256" key="4">
    <source>
        <dbReference type="SAM" id="MobiDB-lite"/>
    </source>
</evidence>
<proteinExistence type="predicted"/>
<evidence type="ECO:0000256" key="3">
    <source>
        <dbReference type="ARBA" id="ARBA00023306"/>
    </source>
</evidence>
<keyword evidence="3" id="KW-0131">Cell cycle</keyword>
<accession>A0A915Q8C5</accession>
<dbReference type="GO" id="GO:0043111">
    <property type="term" value="P:replication fork arrest"/>
    <property type="evidence" value="ECO:0007669"/>
    <property type="project" value="TreeGrafter"/>
</dbReference>
<dbReference type="PANTHER" id="PTHR22940">
    <property type="entry name" value="TIMEOUT/TIMELESS-2"/>
    <property type="match status" value="1"/>
</dbReference>
<dbReference type="Pfam" id="PF04821">
    <property type="entry name" value="TIMELESS"/>
    <property type="match status" value="1"/>
</dbReference>
<keyword evidence="2" id="KW-0539">Nucleus</keyword>
<dbReference type="Proteomes" id="UP000887581">
    <property type="component" value="Unplaced"/>
</dbReference>
<keyword evidence="6" id="KW-1185">Reference proteome</keyword>
<feature type="compositionally biased region" description="Polar residues" evidence="4">
    <location>
        <begin position="1062"/>
        <end position="1071"/>
    </location>
</feature>
<dbReference type="WBParaSite" id="sdigi.contig97.g4250.t1">
    <property type="protein sequence ID" value="sdigi.contig97.g4250.t1"/>
    <property type="gene ID" value="sdigi.contig97.g4250"/>
</dbReference>
<dbReference type="PANTHER" id="PTHR22940:SF4">
    <property type="entry name" value="PROTEIN TIMELESS HOMOLOG"/>
    <property type="match status" value="1"/>
</dbReference>
<dbReference type="GO" id="GO:0003677">
    <property type="term" value="F:DNA binding"/>
    <property type="evidence" value="ECO:0007669"/>
    <property type="project" value="TreeGrafter"/>
</dbReference>
<sequence length="1170" mass="136514">MERVIQATINALGFLEDGVYYPEPDCFESIRDLIRFLRNDTAMAIARRLCGERNIVRYDLVPIMKSRTTSSKLFDIALRLTINLCQPAALMFHGRYAEDKETWETYQEMERNLKNSKEAFGDVQLFKVFEKKTAAYFAQDWLNRDEETKLVVERIFALTRYILAIGDTDLDKERPPQDLNSHDQLVLAFLDSGFGKLLIKISENSTERDFHLWILEIFAMLLKQHEAKDVAEAGSIHSIEERKRQVIEMQKVVEQEAEKHLNKRRLLSSRHTAFAGSYVLKGLKAINKDNDMVVNRVIKNCTEIDYLNKRKILHRVPKNRRPFDTGNNKHLSALNVRVALRSFCMEMLQKSYSRLMCGCKDSAFSGKRSLGQDKADMHYFILMQFSLEFRRLAELSPEYIKATLSIEAFHHVQTQVDNYLERVRIERKESRIYGLRAQYALAAYKEMLLTLISILKSKNEEWEREIGLVCSHILKVEEYRDLSSCVIRKFVPGILSKTFLRNIILANHAYISLIEKFSKKGILSTVIKRRKMRKRKSRRKEKAEDIIQESRQPDWNLWDDICEELSDVIFGYCEPTVDISAIDVLLNVEDRIHQQFAMLMVQQALHQRRIADAVGIYRSARDLWPIDGIFGTNDMAPEDEFLELRAIYFVDLKEIEQNWKKCRLETYGPEVDNGSSDAVFDTELDDFDDEYEERSDESDAEAHTIEKEVDFRFDNYVAEFARIDVLKWWYIFLLADFESNTAEVNKAILKLLHRVAFDLKMAPRLYQLSLFIIFKRLGLRFKNQSINEIRKSQYLNIYQFGYHLLRRFYVDYRKIGPKLIPELLFWKGPKECYEITNGYGTFVIKEDGTKGKEILWSEELDNELRTLYEEYLLFEEKPENVDIVEYVEQGLSRPRTRRQIIRQMKLLGLRTFGARGTRRNLVGVPKSSVFMPEIIGQIHNLVEEFNSKSPSSRPGDLVNFIRNNLAEKYTRAKIIKQLQYEGIRYELSPKKKRLKQSKKLAGRRKSSEEKVDGLFKGSALLDFGCPDQRDDECEEREKHFRNKKDKSILCRSPNANDGKIPRTNSKESISNGSDVAVGNLSVQEDFKCTDGIIDSEILGHTSSKLSRDAKLDEFPADWEMKNTARDYSDDEIMLGKRDRSALRIASLPDEDNDVILKKARRKRIIASDSE</sequence>
<dbReference type="GO" id="GO:0006281">
    <property type="term" value="P:DNA repair"/>
    <property type="evidence" value="ECO:0007669"/>
    <property type="project" value="TreeGrafter"/>
</dbReference>
<dbReference type="InterPro" id="IPR006906">
    <property type="entry name" value="Timeless_N"/>
</dbReference>